<dbReference type="Proteomes" id="UP000594454">
    <property type="component" value="Chromosome 4"/>
</dbReference>
<dbReference type="InParanoid" id="A0A7R8YZU5"/>
<evidence type="ECO:0000256" key="1">
    <source>
        <dbReference type="SAM" id="MobiDB-lite"/>
    </source>
</evidence>
<organism evidence="2 3">
    <name type="scientific">Hermetia illucens</name>
    <name type="common">Black soldier fly</name>
    <dbReference type="NCBI Taxonomy" id="343691"/>
    <lineage>
        <taxon>Eukaryota</taxon>
        <taxon>Metazoa</taxon>
        <taxon>Ecdysozoa</taxon>
        <taxon>Arthropoda</taxon>
        <taxon>Hexapoda</taxon>
        <taxon>Insecta</taxon>
        <taxon>Pterygota</taxon>
        <taxon>Neoptera</taxon>
        <taxon>Endopterygota</taxon>
        <taxon>Diptera</taxon>
        <taxon>Brachycera</taxon>
        <taxon>Stratiomyomorpha</taxon>
        <taxon>Stratiomyidae</taxon>
        <taxon>Hermetiinae</taxon>
        <taxon>Hermetia</taxon>
    </lineage>
</organism>
<keyword evidence="3" id="KW-1185">Reference proteome</keyword>
<feature type="compositionally biased region" description="Polar residues" evidence="1">
    <location>
        <begin position="1"/>
        <end position="18"/>
    </location>
</feature>
<name>A0A7R8YZU5_HERIL</name>
<gene>
    <name evidence="2" type="ORF">HERILL_LOCUS10765</name>
</gene>
<evidence type="ECO:0000313" key="3">
    <source>
        <dbReference type="Proteomes" id="UP000594454"/>
    </source>
</evidence>
<dbReference type="EMBL" id="LR899012">
    <property type="protein sequence ID" value="CAD7088111.1"/>
    <property type="molecule type" value="Genomic_DNA"/>
</dbReference>
<dbReference type="AlphaFoldDB" id="A0A7R8YZU5"/>
<reference evidence="2 3" key="1">
    <citation type="submission" date="2020-11" db="EMBL/GenBank/DDBJ databases">
        <authorList>
            <person name="Wallbank WR R."/>
            <person name="Pardo Diaz C."/>
            <person name="Kozak K."/>
            <person name="Martin S."/>
            <person name="Jiggins C."/>
            <person name="Moest M."/>
            <person name="Warren A I."/>
            <person name="Generalovic N T."/>
            <person name="Byers J.R.P. K."/>
            <person name="Montejo-Kovacevich G."/>
            <person name="Yen C E."/>
        </authorList>
    </citation>
    <scope>NUCLEOTIDE SEQUENCE [LARGE SCALE GENOMIC DNA]</scope>
</reference>
<evidence type="ECO:0000313" key="2">
    <source>
        <dbReference type="EMBL" id="CAD7088111.1"/>
    </source>
</evidence>
<sequence length="100" mass="11168">MSGRNSAVSEETAGNVSSDGEYLNECIGGDFSNCDDYGVDIRQLGGSEYDMEAEGPSLEDPYEFKKWPLLVKRPNNYWRHNVFNIKYGPTSNNMDNMGDG</sequence>
<accession>A0A7R8YZU5</accession>
<proteinExistence type="predicted"/>
<protein>
    <submittedName>
        <fullName evidence="2">Uncharacterized protein</fullName>
    </submittedName>
</protein>
<feature type="region of interest" description="Disordered" evidence="1">
    <location>
        <begin position="1"/>
        <end position="20"/>
    </location>
</feature>